<keyword evidence="4 7" id="KW-1133">Transmembrane helix</keyword>
<evidence type="ECO:0000256" key="6">
    <source>
        <dbReference type="SAM" id="MobiDB-lite"/>
    </source>
</evidence>
<comment type="subcellular location">
    <subcellularLocation>
        <location evidence="1">Cell membrane</location>
        <topology evidence="1">Multi-pass membrane protein</topology>
    </subcellularLocation>
</comment>
<evidence type="ECO:0000256" key="4">
    <source>
        <dbReference type="ARBA" id="ARBA00022989"/>
    </source>
</evidence>
<evidence type="ECO:0000256" key="2">
    <source>
        <dbReference type="ARBA" id="ARBA00022475"/>
    </source>
</evidence>
<feature type="transmembrane region" description="Helical" evidence="7">
    <location>
        <begin position="362"/>
        <end position="379"/>
    </location>
</feature>
<feature type="region of interest" description="Disordered" evidence="6">
    <location>
        <begin position="1"/>
        <end position="59"/>
    </location>
</feature>
<protein>
    <recommendedName>
        <fullName evidence="10">Flippase-like domain-containing protein</fullName>
    </recommendedName>
</protein>
<evidence type="ECO:0000256" key="5">
    <source>
        <dbReference type="ARBA" id="ARBA00023136"/>
    </source>
</evidence>
<dbReference type="Proteomes" id="UP000238218">
    <property type="component" value="Unassembled WGS sequence"/>
</dbReference>
<keyword evidence="5 7" id="KW-0472">Membrane</keyword>
<evidence type="ECO:0000313" key="8">
    <source>
        <dbReference type="EMBL" id="PSB37966.1"/>
    </source>
</evidence>
<keyword evidence="2" id="KW-1003">Cell membrane</keyword>
<feature type="transmembrane region" description="Helical" evidence="7">
    <location>
        <begin position="199"/>
        <end position="222"/>
    </location>
</feature>
<evidence type="ECO:0008006" key="10">
    <source>
        <dbReference type="Google" id="ProtNLM"/>
    </source>
</evidence>
<sequence length="390" mass="41224">MEPQVPGGDGALRPGRHGLRRRRPRPAPHRGPDPTADRRAGGAPRPHRRRAAGGAGPRLPSVRCGAAAAHPLKWPSSPLGVLVKWIWIGLVVVAVAAFAITRRQVIVQDLARFSPPELAAVVVLLVLGKLGMNVAMLLATRHCAIPVSRRDGFYMYNLAQLAKYVPGSIWQFVSRIAMLRARQAPATAIRDSILAENGWVVGSALLIGVVLLGLAQPAFYLRLLEAVGRVPPTLAVPLGSVLLALAGALAGALAVALPRLRRRSSRLLPWLIRLRPPWAASLSLMLGWAALGASFWLCLRPFLGAGPAWPAVIGVYCLAWVAGYLVPFAPAGLGVREVVLALALDPFLAADTSLVVVAVHRVLYLLVEVLLALVALALGPDPAAAAPPAA</sequence>
<feature type="transmembrane region" description="Helical" evidence="7">
    <location>
        <begin position="81"/>
        <end position="100"/>
    </location>
</feature>
<evidence type="ECO:0000256" key="3">
    <source>
        <dbReference type="ARBA" id="ARBA00022692"/>
    </source>
</evidence>
<comment type="caution">
    <text evidence="8">The sequence shown here is derived from an EMBL/GenBank/DDBJ whole genome shotgun (WGS) entry which is preliminary data.</text>
</comment>
<accession>A0ABX5FAQ8</accession>
<evidence type="ECO:0000256" key="1">
    <source>
        <dbReference type="ARBA" id="ARBA00004651"/>
    </source>
</evidence>
<organism evidence="8 9">
    <name type="scientific">Aphanothece cf. minutissima CCALA 015</name>
    <dbReference type="NCBI Taxonomy" id="2107695"/>
    <lineage>
        <taxon>Bacteria</taxon>
        <taxon>Bacillati</taxon>
        <taxon>Cyanobacteriota</taxon>
        <taxon>Cyanophyceae</taxon>
        <taxon>Oscillatoriophycideae</taxon>
        <taxon>Chroococcales</taxon>
        <taxon>Aphanothecaceae</taxon>
        <taxon>Aphanothece</taxon>
    </lineage>
</organism>
<dbReference type="InterPro" id="IPR022791">
    <property type="entry name" value="L-PG_synthase/AglD"/>
</dbReference>
<reference evidence="8 9" key="1">
    <citation type="submission" date="2018-03" db="EMBL/GenBank/DDBJ databases">
        <title>The ancient ancestry and fast evolution of plastids.</title>
        <authorList>
            <person name="Moore K.R."/>
            <person name="Magnabosco C."/>
            <person name="Momper L."/>
            <person name="Gold D.A."/>
            <person name="Bosak T."/>
            <person name="Fournier G.P."/>
        </authorList>
    </citation>
    <scope>NUCLEOTIDE SEQUENCE [LARGE SCALE GENOMIC DNA]</scope>
    <source>
        <strain evidence="8 9">CCALA 015</strain>
    </source>
</reference>
<proteinExistence type="predicted"/>
<name>A0ABX5FAQ8_9CHRO</name>
<feature type="transmembrane region" description="Helical" evidence="7">
    <location>
        <begin position="120"/>
        <end position="140"/>
    </location>
</feature>
<feature type="compositionally biased region" description="Basic residues" evidence="6">
    <location>
        <begin position="14"/>
        <end position="28"/>
    </location>
</feature>
<evidence type="ECO:0000313" key="9">
    <source>
        <dbReference type="Proteomes" id="UP000238218"/>
    </source>
</evidence>
<feature type="transmembrane region" description="Helical" evidence="7">
    <location>
        <begin position="308"/>
        <end position="326"/>
    </location>
</feature>
<keyword evidence="9" id="KW-1185">Reference proteome</keyword>
<dbReference type="Pfam" id="PF03706">
    <property type="entry name" value="LPG_synthase_TM"/>
    <property type="match status" value="1"/>
</dbReference>
<dbReference type="EMBL" id="PVWP01000004">
    <property type="protein sequence ID" value="PSB37966.1"/>
    <property type="molecule type" value="Genomic_DNA"/>
</dbReference>
<evidence type="ECO:0000256" key="7">
    <source>
        <dbReference type="SAM" id="Phobius"/>
    </source>
</evidence>
<feature type="transmembrane region" description="Helical" evidence="7">
    <location>
        <begin position="278"/>
        <end position="296"/>
    </location>
</feature>
<feature type="compositionally biased region" description="Basic and acidic residues" evidence="6">
    <location>
        <begin position="30"/>
        <end position="40"/>
    </location>
</feature>
<feature type="transmembrane region" description="Helical" evidence="7">
    <location>
        <begin position="234"/>
        <end position="257"/>
    </location>
</feature>
<keyword evidence="3 7" id="KW-0812">Transmembrane</keyword>
<gene>
    <name evidence="8" type="ORF">C7B81_07670</name>
</gene>